<comment type="caution">
    <text evidence="2">The sequence shown here is derived from an EMBL/GenBank/DDBJ whole genome shotgun (WGS) entry which is preliminary data.</text>
</comment>
<proteinExistence type="predicted"/>
<dbReference type="Gene3D" id="3.30.559.30">
    <property type="entry name" value="Nonribosomal peptide synthetase, condensation domain"/>
    <property type="match status" value="1"/>
</dbReference>
<sequence length="455" mass="49574">MSLTEETPAPAAAFPLSLQQQFLCGLDRGDEGGSFGAKHIVSSCWRLRGPLRPEVLQAALDDLVDRHEMLRTEISRGDGARTQRVRAAGAVRLSVEDLSGTAAADRDRRAQQFHNTVEAARYPVRELPHLRAALGRFDADDAVLVLVVHHVAGDGWSMRVLIEDLATAYARRRGAAVPDLPPVPQYRDFVTEQRRALGTADVDEQLGYWRERLAGARMTTIPTDRLAGDDTVPAYTDLRGLVEAGLTAATLRLARTARCSPFMTYLAAFAVLLGRRCDTADVVVGSFSSGRGTPSFAGTVGPFLNFLPLRIDLSGCRTFTDVLGETRRTCLGAYTHEVPFPLVEEQAPELMAGAGPGRDILGFEVLQFPAGIEGRRVGDLVYTELRERVLSARDSCDIPDGGLWALDVLPSGGTVSSLKFDRRLHDESSMRTLSDDFVALLRAVVERPGQPLPRS</sequence>
<dbReference type="GO" id="GO:0008610">
    <property type="term" value="P:lipid biosynthetic process"/>
    <property type="evidence" value="ECO:0007669"/>
    <property type="project" value="UniProtKB-ARBA"/>
</dbReference>
<keyword evidence="3" id="KW-1185">Reference proteome</keyword>
<name>A0A919N9J0_9ACTN</name>
<dbReference type="GO" id="GO:0044550">
    <property type="term" value="P:secondary metabolite biosynthetic process"/>
    <property type="evidence" value="ECO:0007669"/>
    <property type="project" value="TreeGrafter"/>
</dbReference>
<dbReference type="EMBL" id="BOMW01000044">
    <property type="protein sequence ID" value="GIF07032.1"/>
    <property type="molecule type" value="Genomic_DNA"/>
</dbReference>
<evidence type="ECO:0000313" key="3">
    <source>
        <dbReference type="Proteomes" id="UP000629619"/>
    </source>
</evidence>
<dbReference type="GO" id="GO:0043041">
    <property type="term" value="P:amino acid activation for nonribosomal peptide biosynthetic process"/>
    <property type="evidence" value="ECO:0007669"/>
    <property type="project" value="TreeGrafter"/>
</dbReference>
<gene>
    <name evidence="2" type="ORF">Asi03nite_45700</name>
</gene>
<dbReference type="InterPro" id="IPR023213">
    <property type="entry name" value="CAT-like_dom_sf"/>
</dbReference>
<dbReference type="PANTHER" id="PTHR45527:SF1">
    <property type="entry name" value="FATTY ACID SYNTHASE"/>
    <property type="match status" value="1"/>
</dbReference>
<dbReference type="Proteomes" id="UP000629619">
    <property type="component" value="Unassembled WGS sequence"/>
</dbReference>
<evidence type="ECO:0000259" key="1">
    <source>
        <dbReference type="Pfam" id="PF00668"/>
    </source>
</evidence>
<dbReference type="RefSeq" id="WP_203682451.1">
    <property type="nucleotide sequence ID" value="NZ_BOMW01000044.1"/>
</dbReference>
<protein>
    <recommendedName>
        <fullName evidence="1">Condensation domain-containing protein</fullName>
    </recommendedName>
</protein>
<dbReference type="GO" id="GO:0005737">
    <property type="term" value="C:cytoplasm"/>
    <property type="evidence" value="ECO:0007669"/>
    <property type="project" value="TreeGrafter"/>
</dbReference>
<dbReference type="PANTHER" id="PTHR45527">
    <property type="entry name" value="NONRIBOSOMAL PEPTIDE SYNTHETASE"/>
    <property type="match status" value="1"/>
</dbReference>
<accession>A0A919N9J0</accession>
<evidence type="ECO:0000313" key="2">
    <source>
        <dbReference type="EMBL" id="GIF07032.1"/>
    </source>
</evidence>
<feature type="domain" description="Condensation" evidence="1">
    <location>
        <begin position="40"/>
        <end position="347"/>
    </location>
</feature>
<dbReference type="InterPro" id="IPR001242">
    <property type="entry name" value="Condensation_dom"/>
</dbReference>
<dbReference type="Gene3D" id="3.30.559.10">
    <property type="entry name" value="Chloramphenicol acetyltransferase-like domain"/>
    <property type="match status" value="1"/>
</dbReference>
<reference evidence="2" key="1">
    <citation type="submission" date="2021-01" db="EMBL/GenBank/DDBJ databases">
        <title>Whole genome shotgun sequence of Actinoplanes siamensis NBRC 109076.</title>
        <authorList>
            <person name="Komaki H."/>
            <person name="Tamura T."/>
        </authorList>
    </citation>
    <scope>NUCLEOTIDE SEQUENCE</scope>
    <source>
        <strain evidence="2">NBRC 109076</strain>
    </source>
</reference>
<dbReference type="SUPFAM" id="SSF52777">
    <property type="entry name" value="CoA-dependent acyltransferases"/>
    <property type="match status" value="2"/>
</dbReference>
<organism evidence="2 3">
    <name type="scientific">Actinoplanes siamensis</name>
    <dbReference type="NCBI Taxonomy" id="1223317"/>
    <lineage>
        <taxon>Bacteria</taxon>
        <taxon>Bacillati</taxon>
        <taxon>Actinomycetota</taxon>
        <taxon>Actinomycetes</taxon>
        <taxon>Micromonosporales</taxon>
        <taxon>Micromonosporaceae</taxon>
        <taxon>Actinoplanes</taxon>
    </lineage>
</organism>
<dbReference type="GO" id="GO:0031177">
    <property type="term" value="F:phosphopantetheine binding"/>
    <property type="evidence" value="ECO:0007669"/>
    <property type="project" value="TreeGrafter"/>
</dbReference>
<dbReference type="AlphaFoldDB" id="A0A919N9J0"/>
<dbReference type="Pfam" id="PF00668">
    <property type="entry name" value="Condensation"/>
    <property type="match status" value="1"/>
</dbReference>
<dbReference type="GO" id="GO:0003824">
    <property type="term" value="F:catalytic activity"/>
    <property type="evidence" value="ECO:0007669"/>
    <property type="project" value="InterPro"/>
</dbReference>